<dbReference type="AlphaFoldDB" id="A0A8T0D7N1"/>
<keyword evidence="10" id="KW-0931">ER-Golgi transport</keyword>
<comment type="subcellular location">
    <subcellularLocation>
        <location evidence="10">Cytoplasm</location>
    </subcellularLocation>
    <subcellularLocation>
        <location evidence="10">Golgi apparatus membrane</location>
        <topology evidence="10">Peripheral membrane protein</topology>
        <orientation evidence="10">Cytoplasmic side</orientation>
    </subcellularLocation>
    <subcellularLocation>
        <location evidence="10">Cytoplasmic vesicle</location>
        <location evidence="10">COPI-coated vesicle membrane</location>
        <topology evidence="10">Peripheral membrane protein</topology>
        <orientation evidence="10">Cytoplasmic side</orientation>
    </subcellularLocation>
    <subcellularLocation>
        <location evidence="1">Cytoplasmic vesicle membrane</location>
    </subcellularLocation>
    <subcellularLocation>
        <location evidence="9">Endomembrane system</location>
        <topology evidence="9">Peripheral membrane protein</topology>
        <orientation evidence="9">Cytoplasmic side</orientation>
    </subcellularLocation>
    <subcellularLocation>
        <location evidence="2">Golgi apparatus</location>
    </subcellularLocation>
</comment>
<dbReference type="InterPro" id="IPR039652">
    <property type="entry name" value="Coatomer_zeta"/>
</dbReference>
<accession>A0A8T0D7N1</accession>
<keyword evidence="6 10" id="KW-0333">Golgi apparatus</keyword>
<comment type="subunit">
    <text evidence="10">Oligomeric complex that consists of at least the alpha, beta, beta', gamma, delta, epsilon and zeta subunits.</text>
</comment>
<organism evidence="11 12">
    <name type="scientific">Paragonimus westermani</name>
    <dbReference type="NCBI Taxonomy" id="34504"/>
    <lineage>
        <taxon>Eukaryota</taxon>
        <taxon>Metazoa</taxon>
        <taxon>Spiralia</taxon>
        <taxon>Lophotrochozoa</taxon>
        <taxon>Platyhelminthes</taxon>
        <taxon>Trematoda</taxon>
        <taxon>Digenea</taxon>
        <taxon>Plagiorchiida</taxon>
        <taxon>Troglotremata</taxon>
        <taxon>Troglotrematidae</taxon>
        <taxon>Paragonimus</taxon>
    </lineage>
</organism>
<evidence type="ECO:0000256" key="2">
    <source>
        <dbReference type="ARBA" id="ARBA00004555"/>
    </source>
</evidence>
<gene>
    <name evidence="11" type="ORF">P879_11699</name>
</gene>
<comment type="caution">
    <text evidence="11">The sequence shown here is derived from an EMBL/GenBank/DDBJ whole genome shotgun (WGS) entry which is preliminary data.</text>
</comment>
<keyword evidence="12" id="KW-1185">Reference proteome</keyword>
<evidence type="ECO:0000256" key="10">
    <source>
        <dbReference type="RuleBase" id="RU366053"/>
    </source>
</evidence>
<evidence type="ECO:0000256" key="3">
    <source>
        <dbReference type="ARBA" id="ARBA00006972"/>
    </source>
</evidence>
<dbReference type="GO" id="GO:0006886">
    <property type="term" value="P:intracellular protein transport"/>
    <property type="evidence" value="ECO:0007669"/>
    <property type="project" value="TreeGrafter"/>
</dbReference>
<sequence length="54" mass="5987">MLEPSLYSIKSILILDSDGKRIYYDSSFSNVKGQLEFESKLFKKTSKSSGGGCC</sequence>
<dbReference type="Proteomes" id="UP000699462">
    <property type="component" value="Unassembled WGS sequence"/>
</dbReference>
<evidence type="ECO:0000256" key="8">
    <source>
        <dbReference type="ARBA" id="ARBA00023329"/>
    </source>
</evidence>
<dbReference type="GO" id="GO:0000139">
    <property type="term" value="C:Golgi membrane"/>
    <property type="evidence" value="ECO:0007669"/>
    <property type="project" value="UniProtKB-SubCell"/>
</dbReference>
<comment type="function">
    <text evidence="10">The zeta subunit may be involved in regulating the coat assembly and, hence, the rate of biosynthetic protein transport due to its association-dissociation properties with the coatomer complex.</text>
</comment>
<dbReference type="OrthoDB" id="10249988at2759"/>
<reference evidence="11 12" key="1">
    <citation type="submission" date="2019-07" db="EMBL/GenBank/DDBJ databases">
        <title>Annotation for the trematode Paragonimus westermani.</title>
        <authorList>
            <person name="Choi Y.-J."/>
        </authorList>
    </citation>
    <scope>NUCLEOTIDE SEQUENCE [LARGE SCALE GENOMIC DNA]</scope>
    <source>
        <strain evidence="11">180907_Pwestermani</strain>
    </source>
</reference>
<comment type="similarity">
    <text evidence="3 10">Belongs to the adaptor complexes small subunit family.</text>
</comment>
<dbReference type="GO" id="GO:0030126">
    <property type="term" value="C:COPI vesicle coat"/>
    <property type="evidence" value="ECO:0007669"/>
    <property type="project" value="UniProtKB-UniRule"/>
</dbReference>
<dbReference type="PANTHER" id="PTHR11043">
    <property type="entry name" value="ZETA-COAT PROTEIN"/>
    <property type="match status" value="1"/>
</dbReference>
<proteinExistence type="inferred from homology"/>
<dbReference type="PANTHER" id="PTHR11043:SF0">
    <property type="entry name" value="COATOMER SUBUNIT ZETA"/>
    <property type="match status" value="1"/>
</dbReference>
<dbReference type="EMBL" id="JTDF01010469">
    <property type="protein sequence ID" value="KAF8563869.1"/>
    <property type="molecule type" value="Genomic_DNA"/>
</dbReference>
<evidence type="ECO:0000256" key="7">
    <source>
        <dbReference type="ARBA" id="ARBA00023136"/>
    </source>
</evidence>
<keyword evidence="4 10" id="KW-0813">Transport</keyword>
<dbReference type="Gene3D" id="3.30.450.60">
    <property type="match status" value="1"/>
</dbReference>
<evidence type="ECO:0000256" key="1">
    <source>
        <dbReference type="ARBA" id="ARBA00004156"/>
    </source>
</evidence>
<protein>
    <recommendedName>
        <fullName evidence="10">Coatomer subunit zeta</fullName>
    </recommendedName>
</protein>
<keyword evidence="5 10" id="KW-0653">Protein transport</keyword>
<evidence type="ECO:0000256" key="6">
    <source>
        <dbReference type="ARBA" id="ARBA00023034"/>
    </source>
</evidence>
<evidence type="ECO:0000256" key="4">
    <source>
        <dbReference type="ARBA" id="ARBA00022448"/>
    </source>
</evidence>
<evidence type="ECO:0000256" key="9">
    <source>
        <dbReference type="ARBA" id="ARBA00029433"/>
    </source>
</evidence>
<dbReference type="GO" id="GO:0006890">
    <property type="term" value="P:retrograde vesicle-mediated transport, Golgi to endoplasmic reticulum"/>
    <property type="evidence" value="ECO:0007669"/>
    <property type="project" value="UniProtKB-UniRule"/>
</dbReference>
<name>A0A8T0D7N1_9TREM</name>
<dbReference type="GO" id="GO:0006891">
    <property type="term" value="P:intra-Golgi vesicle-mediated transport"/>
    <property type="evidence" value="ECO:0007669"/>
    <property type="project" value="TreeGrafter"/>
</dbReference>
<keyword evidence="7 10" id="KW-0472">Membrane</keyword>
<evidence type="ECO:0000313" key="11">
    <source>
        <dbReference type="EMBL" id="KAF8563869.1"/>
    </source>
</evidence>
<keyword evidence="8 10" id="KW-0968">Cytoplasmic vesicle</keyword>
<evidence type="ECO:0000256" key="5">
    <source>
        <dbReference type="ARBA" id="ARBA00022927"/>
    </source>
</evidence>
<keyword evidence="10" id="KW-0963">Cytoplasm</keyword>
<evidence type="ECO:0000313" key="12">
    <source>
        <dbReference type="Proteomes" id="UP000699462"/>
    </source>
</evidence>